<feature type="transmembrane region" description="Helical" evidence="1">
    <location>
        <begin position="31"/>
        <end position="48"/>
    </location>
</feature>
<name>A0A1Y0IGG4_9GAMM</name>
<keyword evidence="1" id="KW-0472">Membrane</keyword>
<reference evidence="2 3" key="1">
    <citation type="submission" date="2017-05" db="EMBL/GenBank/DDBJ databases">
        <title>Genomic insights into alkan degradation activity of Oleiphilus messinensis.</title>
        <authorList>
            <person name="Kozyavkin S.A."/>
            <person name="Slesarev A.I."/>
            <person name="Golyshin P.N."/>
            <person name="Korzhenkov A."/>
            <person name="Golyshina O.N."/>
            <person name="Toshchakov S.V."/>
        </authorList>
    </citation>
    <scope>NUCLEOTIDE SEQUENCE [LARGE SCALE GENOMIC DNA]</scope>
    <source>
        <strain evidence="2 3">ME102</strain>
    </source>
</reference>
<dbReference type="RefSeq" id="WP_087464240.1">
    <property type="nucleotide sequence ID" value="NZ_CP021425.1"/>
</dbReference>
<accession>A0A1Y0IGG4</accession>
<sequence length="89" mass="10030">MEKFDLFFTLLMSFITLLMLLQFLPTKMLKQGFQSLILYASGIFVFILSDKGALLNALAILLASAGGLFMVARVRTLTVFHQMDHLTKN</sequence>
<feature type="transmembrane region" description="Helical" evidence="1">
    <location>
        <begin position="54"/>
        <end position="74"/>
    </location>
</feature>
<evidence type="ECO:0000313" key="3">
    <source>
        <dbReference type="Proteomes" id="UP000196027"/>
    </source>
</evidence>
<dbReference type="KEGG" id="ome:OLMES_5603"/>
<dbReference type="Proteomes" id="UP000196027">
    <property type="component" value="Chromosome"/>
</dbReference>
<proteinExistence type="predicted"/>
<keyword evidence="3" id="KW-1185">Reference proteome</keyword>
<organism evidence="2 3">
    <name type="scientific">Oleiphilus messinensis</name>
    <dbReference type="NCBI Taxonomy" id="141451"/>
    <lineage>
        <taxon>Bacteria</taxon>
        <taxon>Pseudomonadati</taxon>
        <taxon>Pseudomonadota</taxon>
        <taxon>Gammaproteobacteria</taxon>
        <taxon>Oceanospirillales</taxon>
        <taxon>Oleiphilaceae</taxon>
        <taxon>Oleiphilus</taxon>
    </lineage>
</organism>
<feature type="transmembrane region" description="Helical" evidence="1">
    <location>
        <begin position="6"/>
        <end position="24"/>
    </location>
</feature>
<dbReference type="AlphaFoldDB" id="A0A1Y0IGG4"/>
<keyword evidence="1" id="KW-0812">Transmembrane</keyword>
<evidence type="ECO:0000256" key="1">
    <source>
        <dbReference type="SAM" id="Phobius"/>
    </source>
</evidence>
<gene>
    <name evidence="2" type="ORF">OLMES_5603</name>
</gene>
<dbReference type="EMBL" id="CP021425">
    <property type="protein sequence ID" value="ARU59582.1"/>
    <property type="molecule type" value="Genomic_DNA"/>
</dbReference>
<keyword evidence="1" id="KW-1133">Transmembrane helix</keyword>
<protein>
    <submittedName>
        <fullName evidence="2">Uncharacterized protein</fullName>
    </submittedName>
</protein>
<evidence type="ECO:0000313" key="2">
    <source>
        <dbReference type="EMBL" id="ARU59582.1"/>
    </source>
</evidence>